<name>A0A2N5M3E8_9BACI</name>
<organism evidence="1 2">
    <name type="scientific">Peribacillus deserti</name>
    <dbReference type="NCBI Taxonomy" id="673318"/>
    <lineage>
        <taxon>Bacteria</taxon>
        <taxon>Bacillati</taxon>
        <taxon>Bacillota</taxon>
        <taxon>Bacilli</taxon>
        <taxon>Bacillales</taxon>
        <taxon>Bacillaceae</taxon>
        <taxon>Peribacillus</taxon>
    </lineage>
</organism>
<accession>A0A2N5M3E8</accession>
<dbReference type="EMBL" id="PGUY01000050">
    <property type="protein sequence ID" value="PLT28862.1"/>
    <property type="molecule type" value="Genomic_DNA"/>
</dbReference>
<gene>
    <name evidence="1" type="ORF">CUU66_16065</name>
</gene>
<reference evidence="1 2" key="1">
    <citation type="submission" date="2017-11" db="EMBL/GenBank/DDBJ databases">
        <title>Comparitive Functional Genomics of Dry Heat Resistant strains isolated from the Viking Spacecraft.</title>
        <authorList>
            <person name="Seuylemezian A."/>
            <person name="Cooper K."/>
            <person name="Vaishampayan P."/>
        </authorList>
    </citation>
    <scope>NUCLEOTIDE SEQUENCE [LARGE SCALE GENOMIC DNA]</scope>
    <source>
        <strain evidence="1 2">V1-29</strain>
    </source>
</reference>
<sequence length="116" mass="13266">MKINSFTFTHPPVLHIFPSLYEGLGLPELSAYTEQRFLFTYSLGKLEGTGNGSIRLKKKNKEFDIVILEKLPGVGPIKLKNVKDLLIREAKDLFVANIQGEPNLRKVYHSYFRKSI</sequence>
<dbReference type="RefSeq" id="WP_101643957.1">
    <property type="nucleotide sequence ID" value="NZ_PGUY01000050.1"/>
</dbReference>
<protein>
    <submittedName>
        <fullName evidence="1">Uncharacterized protein</fullName>
    </submittedName>
</protein>
<dbReference type="AlphaFoldDB" id="A0A2N5M3E8"/>
<dbReference type="OrthoDB" id="2910125at2"/>
<proteinExistence type="predicted"/>
<evidence type="ECO:0000313" key="2">
    <source>
        <dbReference type="Proteomes" id="UP000234748"/>
    </source>
</evidence>
<dbReference type="Proteomes" id="UP000234748">
    <property type="component" value="Unassembled WGS sequence"/>
</dbReference>
<evidence type="ECO:0000313" key="1">
    <source>
        <dbReference type="EMBL" id="PLT28862.1"/>
    </source>
</evidence>
<comment type="caution">
    <text evidence="1">The sequence shown here is derived from an EMBL/GenBank/DDBJ whole genome shotgun (WGS) entry which is preliminary data.</text>
</comment>
<keyword evidence="2" id="KW-1185">Reference proteome</keyword>